<feature type="chain" id="PRO_5005891450" evidence="1">
    <location>
        <begin position="19"/>
        <end position="293"/>
    </location>
</feature>
<evidence type="ECO:0000313" key="4">
    <source>
        <dbReference type="WBParaSite" id="PTRK_0000502200.1"/>
    </source>
</evidence>
<dbReference type="STRING" id="131310.A0A0N4ZBW6"/>
<dbReference type="PANTHER" id="PTHR45908">
    <property type="entry name" value="PROTEIN CBG11750-RELATED"/>
    <property type="match status" value="1"/>
</dbReference>
<name>A0A0N4ZBW6_PARTI</name>
<dbReference type="WBParaSite" id="PTRK_0000502200.1">
    <property type="protein sequence ID" value="PTRK_0000502200.1"/>
    <property type="gene ID" value="PTRK_0000502200"/>
</dbReference>
<evidence type="ECO:0000259" key="2">
    <source>
        <dbReference type="Pfam" id="PF01764"/>
    </source>
</evidence>
<dbReference type="Proteomes" id="UP000038045">
    <property type="component" value="Unplaced"/>
</dbReference>
<proteinExistence type="predicted"/>
<feature type="domain" description="Fungal lipase-type" evidence="2">
    <location>
        <begin position="91"/>
        <end position="228"/>
    </location>
</feature>
<evidence type="ECO:0000313" key="3">
    <source>
        <dbReference type="Proteomes" id="UP000038045"/>
    </source>
</evidence>
<dbReference type="InterPro" id="IPR002921">
    <property type="entry name" value="Fungal_lipase-type"/>
</dbReference>
<feature type="signal peptide" evidence="1">
    <location>
        <begin position="1"/>
        <end position="18"/>
    </location>
</feature>
<dbReference type="Pfam" id="PF01764">
    <property type="entry name" value="Lipase_3"/>
    <property type="match status" value="1"/>
</dbReference>
<accession>A0A0N4ZBW6</accession>
<reference evidence="4" key="1">
    <citation type="submission" date="2017-02" db="UniProtKB">
        <authorList>
            <consortium name="WormBaseParasite"/>
        </authorList>
    </citation>
    <scope>IDENTIFICATION</scope>
</reference>
<dbReference type="CDD" id="cd00519">
    <property type="entry name" value="Lipase_3"/>
    <property type="match status" value="1"/>
</dbReference>
<dbReference type="AlphaFoldDB" id="A0A0N4ZBW6"/>
<dbReference type="Gene3D" id="3.40.50.1820">
    <property type="entry name" value="alpha/beta hydrolase"/>
    <property type="match status" value="1"/>
</dbReference>
<protein>
    <submittedName>
        <fullName evidence="4">Lipase_3 domain-containing protein</fullName>
    </submittedName>
</protein>
<evidence type="ECO:0000256" key="1">
    <source>
        <dbReference type="SAM" id="SignalP"/>
    </source>
</evidence>
<dbReference type="GO" id="GO:0006629">
    <property type="term" value="P:lipid metabolic process"/>
    <property type="evidence" value="ECO:0007669"/>
    <property type="project" value="InterPro"/>
</dbReference>
<dbReference type="InterPro" id="IPR029058">
    <property type="entry name" value="AB_hydrolase_fold"/>
</dbReference>
<keyword evidence="3" id="KW-1185">Reference proteome</keyword>
<organism evidence="3 4">
    <name type="scientific">Parastrongyloides trichosuri</name>
    <name type="common">Possum-specific nematode worm</name>
    <dbReference type="NCBI Taxonomy" id="131310"/>
    <lineage>
        <taxon>Eukaryota</taxon>
        <taxon>Metazoa</taxon>
        <taxon>Ecdysozoa</taxon>
        <taxon>Nematoda</taxon>
        <taxon>Chromadorea</taxon>
        <taxon>Rhabditida</taxon>
        <taxon>Tylenchina</taxon>
        <taxon>Panagrolaimomorpha</taxon>
        <taxon>Strongyloidoidea</taxon>
        <taxon>Strongyloididae</taxon>
        <taxon>Parastrongyloides</taxon>
    </lineage>
</organism>
<keyword evidence="1" id="KW-0732">Signal</keyword>
<sequence length="293" mass="32771">MFKKSCFILLIAIHVVTSSPLETGAYNEDLARYKMIAFAVSAYSDNPSSCTNNLGNNTIFIKQVTVGCDFVNDDTCSAYVAVDTESEAIIIAHRGSGGGIQIAMEVIETLFDEKEAFPAGGNVARYFYDAWALVWNGGLRDVFLTVRNSNPNYKVWITGHSLGGAMASLTAANIGYHGYSPKEKIMAITFGEPRLGDESYANAFDNLVGYSYRVVHRRDPVPHLPLMNMLNYTHTKEEIFYDNDMSPGSPYSVCSRSDDTKDCSNKHFNFDIRDHSLYFKHLDYYIDQNCLNL</sequence>
<dbReference type="SUPFAM" id="SSF53474">
    <property type="entry name" value="alpha/beta-Hydrolases"/>
    <property type="match status" value="1"/>
</dbReference>